<dbReference type="GO" id="GO:0020037">
    <property type="term" value="F:heme binding"/>
    <property type="evidence" value="ECO:0007669"/>
    <property type="project" value="InterPro"/>
</dbReference>
<feature type="compositionally biased region" description="Acidic residues" evidence="2">
    <location>
        <begin position="277"/>
        <end position="286"/>
    </location>
</feature>
<dbReference type="WBParaSite" id="SMRG1_77980.5">
    <property type="protein sequence ID" value="SMRG1_77980.5"/>
    <property type="gene ID" value="SMRG1_77980"/>
</dbReference>
<feature type="region of interest" description="Disordered" evidence="2">
    <location>
        <begin position="214"/>
        <end position="301"/>
    </location>
</feature>
<dbReference type="Gene3D" id="2.20.70.10">
    <property type="match status" value="1"/>
</dbReference>
<accession>A0AA85AED0</accession>
<feature type="compositionally biased region" description="Basic and acidic residues" evidence="2">
    <location>
        <begin position="233"/>
        <end position="245"/>
    </location>
</feature>
<dbReference type="GO" id="GO:0070878">
    <property type="term" value="F:primary miRNA binding"/>
    <property type="evidence" value="ECO:0007669"/>
    <property type="project" value="TreeGrafter"/>
</dbReference>
<dbReference type="CDD" id="cd19868">
    <property type="entry name" value="DSRM_DGCR8_rpt2"/>
    <property type="match status" value="1"/>
</dbReference>
<dbReference type="PROSITE" id="PS50137">
    <property type="entry name" value="DS_RBD"/>
    <property type="match status" value="1"/>
</dbReference>
<organism evidence="4 5">
    <name type="scientific">Schistosoma margrebowiei</name>
    <dbReference type="NCBI Taxonomy" id="48269"/>
    <lineage>
        <taxon>Eukaryota</taxon>
        <taxon>Metazoa</taxon>
        <taxon>Spiralia</taxon>
        <taxon>Lophotrochozoa</taxon>
        <taxon>Platyhelminthes</taxon>
        <taxon>Trematoda</taxon>
        <taxon>Digenea</taxon>
        <taxon>Strigeidida</taxon>
        <taxon>Schistosomatoidea</taxon>
        <taxon>Schistosomatidae</taxon>
        <taxon>Schistosoma</taxon>
    </lineage>
</organism>
<dbReference type="CDD" id="cd19867">
    <property type="entry name" value="DSRM_DGCR8_rpt1"/>
    <property type="match status" value="1"/>
</dbReference>
<feature type="compositionally biased region" description="Polar residues" evidence="2">
    <location>
        <begin position="287"/>
        <end position="301"/>
    </location>
</feature>
<dbReference type="Pfam" id="PF00035">
    <property type="entry name" value="dsrm"/>
    <property type="match status" value="1"/>
</dbReference>
<dbReference type="PANTHER" id="PTHR13482:SF3">
    <property type="entry name" value="MICROPROCESSOR COMPLEX SUBUNIT DGCR8"/>
    <property type="match status" value="1"/>
</dbReference>
<sequence>MDVQLCDGSLDFKIKTDGTNALGTIVTEDSSGNIPNVNSNINVYDGMEFKRKRSVIKERRFVINDMVETVDFGLLPEGWLQLRHISGLNVYLHRSSRVVTLSRPYSIGPSSVRHHRIPVSAIPCLAYRKASGKFFYPTESHKVPSEFTSPVNELNNKTVCCPFEKSPTNIPSEDVQTVQKLDLSNESLEDEVSVINNKHEDKLPINDAASVSFNRSRNNSFSSPEDNNNTNHDVVDAVKSKNSDKEEGELSSGDDEKENSFEDDSRAKKPRLNNDDNVSDGVDEDSINCSSNETSSLQNSLPKVAEEVSTTCNNVLYNRSTHFANRYRKFRRGNLLTKRSCLTTSPNIQLSESDRISNVSTNKQNEAPTGTQEIVAVKTQVFSIKDKEKESLLTPDDIREYCGRLFEIRVEDTVFKRNSEYHCTTDLTTKESEDIQKPLLMMSEQAKVIRYQIPSADGNVSRKQPKEGMINMTGKSYVCILHEYCQNVIRRPPTYQTTVLENDKNPYQMTVFINGNPYGTGTGQSKKCARLEAARKALEVLIPDFQKIVCSSSHQTGPVVASDRDMQLFDSISVTDPRLYELSVRMALPTPYNLLVECLSRSCVPESDLKSNMISQGRSKHFFTLQLREHTVKVRCKNKREGRHLSAQHLLARLHPEVSTWSGLLRIYGPGSKPDKRNELETIQDAQIQQKSAVKASLIRLLKAKMSELADQWEKSGGNSNPKGKFFVSPYNLPVVAFHPDSEGDLYSSAPIASSSSPPILPPTSD</sequence>
<feature type="compositionally biased region" description="Basic and acidic residues" evidence="2">
    <location>
        <begin position="258"/>
        <end position="267"/>
    </location>
</feature>
<evidence type="ECO:0000313" key="5">
    <source>
        <dbReference type="WBParaSite" id="SMRG1_77980.5"/>
    </source>
</evidence>
<protein>
    <submittedName>
        <fullName evidence="5">DRBM domain-containing protein</fullName>
    </submittedName>
</protein>
<proteinExistence type="predicted"/>
<dbReference type="GO" id="GO:0031053">
    <property type="term" value="P:primary miRNA processing"/>
    <property type="evidence" value="ECO:0007669"/>
    <property type="project" value="InterPro"/>
</dbReference>
<dbReference type="GO" id="GO:0070877">
    <property type="term" value="C:microprocessor complex"/>
    <property type="evidence" value="ECO:0007669"/>
    <property type="project" value="InterPro"/>
</dbReference>
<dbReference type="InterPro" id="IPR014720">
    <property type="entry name" value="dsRBD_dom"/>
</dbReference>
<dbReference type="SMART" id="SM00358">
    <property type="entry name" value="DSRM"/>
    <property type="match status" value="1"/>
</dbReference>
<dbReference type="AlphaFoldDB" id="A0AA85AED0"/>
<dbReference type="Gene3D" id="3.30.160.20">
    <property type="match status" value="2"/>
</dbReference>
<dbReference type="InterPro" id="IPR040375">
    <property type="entry name" value="DGCR8"/>
</dbReference>
<keyword evidence="1" id="KW-0694">RNA-binding</keyword>
<dbReference type="GO" id="GO:0003725">
    <property type="term" value="F:double-stranded RNA binding"/>
    <property type="evidence" value="ECO:0007669"/>
    <property type="project" value="TreeGrafter"/>
</dbReference>
<feature type="domain" description="DRBM" evidence="3">
    <location>
        <begin position="476"/>
        <end position="543"/>
    </location>
</feature>
<evidence type="ECO:0000256" key="1">
    <source>
        <dbReference type="PROSITE-ProRule" id="PRU00266"/>
    </source>
</evidence>
<dbReference type="Proteomes" id="UP000050790">
    <property type="component" value="Unassembled WGS sequence"/>
</dbReference>
<feature type="region of interest" description="Disordered" evidence="2">
    <location>
        <begin position="747"/>
        <end position="766"/>
    </location>
</feature>
<dbReference type="SUPFAM" id="SSF54768">
    <property type="entry name" value="dsRNA-binding domain-like"/>
    <property type="match status" value="1"/>
</dbReference>
<dbReference type="Gene3D" id="3.30.160.590">
    <property type="match status" value="1"/>
</dbReference>
<name>A0AA85AED0_9TREM</name>
<feature type="compositionally biased region" description="Acidic residues" evidence="2">
    <location>
        <begin position="246"/>
        <end position="257"/>
    </location>
</feature>
<feature type="compositionally biased region" description="Low complexity" evidence="2">
    <location>
        <begin position="214"/>
        <end position="223"/>
    </location>
</feature>
<evidence type="ECO:0000313" key="4">
    <source>
        <dbReference type="Proteomes" id="UP000050790"/>
    </source>
</evidence>
<evidence type="ECO:0000256" key="2">
    <source>
        <dbReference type="SAM" id="MobiDB-lite"/>
    </source>
</evidence>
<evidence type="ECO:0000259" key="3">
    <source>
        <dbReference type="PROSITE" id="PS50137"/>
    </source>
</evidence>
<feature type="compositionally biased region" description="Low complexity" evidence="2">
    <location>
        <begin position="748"/>
        <end position="758"/>
    </location>
</feature>
<reference evidence="5" key="1">
    <citation type="submission" date="2023-11" db="UniProtKB">
        <authorList>
            <consortium name="WormBaseParasite"/>
        </authorList>
    </citation>
    <scope>IDENTIFICATION</scope>
</reference>
<dbReference type="GO" id="GO:0042802">
    <property type="term" value="F:identical protein binding"/>
    <property type="evidence" value="ECO:0007669"/>
    <property type="project" value="InterPro"/>
</dbReference>
<dbReference type="PANTHER" id="PTHR13482">
    <property type="entry name" value="MICRORNA PROCESSOR COMPLEX SUBUNIT DGCR8"/>
    <property type="match status" value="1"/>
</dbReference>
<dbReference type="FunFam" id="3.30.160.20:FF:000021">
    <property type="entry name" value="Microprocessor complex subunit DGCR8"/>
    <property type="match status" value="1"/>
</dbReference>